<accession>A0ABP4BSJ7</accession>
<dbReference type="PROSITE" id="PS51257">
    <property type="entry name" value="PROKAR_LIPOPROTEIN"/>
    <property type="match status" value="1"/>
</dbReference>
<dbReference type="PANTHER" id="PTHR33393:SF13">
    <property type="entry name" value="PGA BIOSYNTHESIS PROTEIN CAPA"/>
    <property type="match status" value="1"/>
</dbReference>
<comment type="similarity">
    <text evidence="1">Belongs to the CapA family.</text>
</comment>
<evidence type="ECO:0000313" key="5">
    <source>
        <dbReference type="EMBL" id="GAA0954344.1"/>
    </source>
</evidence>
<dbReference type="PANTHER" id="PTHR33393">
    <property type="entry name" value="POLYGLUTAMINE SYNTHESIS ACCESSORY PROTEIN RV0574C-RELATED"/>
    <property type="match status" value="1"/>
</dbReference>
<dbReference type="SMART" id="SM00854">
    <property type="entry name" value="PGA_cap"/>
    <property type="match status" value="1"/>
</dbReference>
<dbReference type="EMBL" id="BAAAHQ010000065">
    <property type="protein sequence ID" value="GAA0954344.1"/>
    <property type="molecule type" value="Genomic_DNA"/>
</dbReference>
<dbReference type="Proteomes" id="UP001501578">
    <property type="component" value="Unassembled WGS sequence"/>
</dbReference>
<dbReference type="Gene3D" id="3.60.21.10">
    <property type="match status" value="1"/>
</dbReference>
<gene>
    <name evidence="5" type="ORF">GCM10009560_78220</name>
</gene>
<dbReference type="InterPro" id="IPR029052">
    <property type="entry name" value="Metallo-depent_PP-like"/>
</dbReference>
<dbReference type="CDD" id="cd07381">
    <property type="entry name" value="MPP_CapA"/>
    <property type="match status" value="1"/>
</dbReference>
<organism evidence="5 6">
    <name type="scientific">Nonomuraea longicatena</name>
    <dbReference type="NCBI Taxonomy" id="83682"/>
    <lineage>
        <taxon>Bacteria</taxon>
        <taxon>Bacillati</taxon>
        <taxon>Actinomycetota</taxon>
        <taxon>Actinomycetes</taxon>
        <taxon>Streptosporangiales</taxon>
        <taxon>Streptosporangiaceae</taxon>
        <taxon>Nonomuraea</taxon>
    </lineage>
</organism>
<dbReference type="InterPro" id="IPR052169">
    <property type="entry name" value="CW_Biosynth-Accessory"/>
</dbReference>
<protein>
    <submittedName>
        <fullName evidence="5">CapA family protein</fullName>
    </submittedName>
</protein>
<reference evidence="6" key="1">
    <citation type="journal article" date="2019" name="Int. J. Syst. Evol. Microbiol.">
        <title>The Global Catalogue of Microorganisms (GCM) 10K type strain sequencing project: providing services to taxonomists for standard genome sequencing and annotation.</title>
        <authorList>
            <consortium name="The Broad Institute Genomics Platform"/>
            <consortium name="The Broad Institute Genome Sequencing Center for Infectious Disease"/>
            <person name="Wu L."/>
            <person name="Ma J."/>
        </authorList>
    </citation>
    <scope>NUCLEOTIDE SEQUENCE [LARGE SCALE GENOMIC DNA]</scope>
    <source>
        <strain evidence="6">JCM 11136</strain>
    </source>
</reference>
<dbReference type="Pfam" id="PF09587">
    <property type="entry name" value="PGA_cap"/>
    <property type="match status" value="1"/>
</dbReference>
<evidence type="ECO:0000259" key="4">
    <source>
        <dbReference type="SMART" id="SM00854"/>
    </source>
</evidence>
<feature type="domain" description="Capsule synthesis protein CapA" evidence="4">
    <location>
        <begin position="56"/>
        <end position="298"/>
    </location>
</feature>
<feature type="chain" id="PRO_5046885967" evidence="3">
    <location>
        <begin position="22"/>
        <end position="356"/>
    </location>
</feature>
<proteinExistence type="inferred from homology"/>
<evidence type="ECO:0000256" key="3">
    <source>
        <dbReference type="SAM" id="SignalP"/>
    </source>
</evidence>
<evidence type="ECO:0000256" key="1">
    <source>
        <dbReference type="ARBA" id="ARBA00005662"/>
    </source>
</evidence>
<dbReference type="RefSeq" id="WP_343955405.1">
    <property type="nucleotide sequence ID" value="NZ_BAAAHQ010000065.1"/>
</dbReference>
<evidence type="ECO:0000256" key="2">
    <source>
        <dbReference type="SAM" id="MobiDB-lite"/>
    </source>
</evidence>
<dbReference type="InterPro" id="IPR019079">
    <property type="entry name" value="Capsule_synth_CapA"/>
</dbReference>
<feature type="signal peptide" evidence="3">
    <location>
        <begin position="1"/>
        <end position="21"/>
    </location>
</feature>
<feature type="region of interest" description="Disordered" evidence="2">
    <location>
        <begin position="22"/>
        <end position="43"/>
    </location>
</feature>
<name>A0ABP4BSJ7_9ACTN</name>
<comment type="caution">
    <text evidence="5">The sequence shown here is derived from an EMBL/GenBank/DDBJ whole genome shotgun (WGS) entry which is preliminary data.</text>
</comment>
<dbReference type="SUPFAM" id="SSF56300">
    <property type="entry name" value="Metallo-dependent phosphatases"/>
    <property type="match status" value="1"/>
</dbReference>
<sequence length="356" mass="37440">MRLVPPLALLTVLSACGTVSPAPVRTPAPAETPVGTPAATPVTRLPPVSAAPREYTVAFGGDVHFEGVLRARLDRDPGTVFGPVAKVLRKADLAMVNVETAITEGGTRVPGKKYAFRAPATAFTALKAAGIDVVTMANNHGMDYQRSGLADTLAAIRRAKYPVVGIGRDAKAAYRPFRETVNGNRVAVVGATQVIDEEHVHAWSATGSQGGLASAKNEARLLKEVRKVRKDSDTVIVYLHWGTESKSCPNPAQRALAPRLVKAGADVIVGSHAHVLLGGGFLGRAYVAYGLGDFLWYDPGPTGVLTLTIKGRKVLKDRWTPAAIRGGVPVPLTGAARARGVADWKALRSCAGLSAR</sequence>
<evidence type="ECO:0000313" key="6">
    <source>
        <dbReference type="Proteomes" id="UP001501578"/>
    </source>
</evidence>
<keyword evidence="3" id="KW-0732">Signal</keyword>
<feature type="compositionally biased region" description="Low complexity" evidence="2">
    <location>
        <begin position="27"/>
        <end position="43"/>
    </location>
</feature>
<keyword evidence="6" id="KW-1185">Reference proteome</keyword>